<proteinExistence type="predicted"/>
<dbReference type="PANTHER" id="PTHR10501">
    <property type="entry name" value="U1 SMALL NUCLEAR RIBONUCLEOPROTEIN A/U2 SMALL NUCLEAR RIBONUCLEOPROTEIN B"/>
    <property type="match status" value="1"/>
</dbReference>
<keyword evidence="3" id="KW-0687">Ribonucleoprotein</keyword>
<dbReference type="STRING" id="906689.A0A2I0VLT1"/>
<dbReference type="InterPro" id="IPR035979">
    <property type="entry name" value="RBD_domain_sf"/>
</dbReference>
<gene>
    <name evidence="3" type="ORF">MA16_Dca005284</name>
</gene>
<dbReference type="InterPro" id="IPR012677">
    <property type="entry name" value="Nucleotide-bd_a/b_plait_sf"/>
</dbReference>
<dbReference type="Pfam" id="PF00076">
    <property type="entry name" value="RRM_1"/>
    <property type="match status" value="1"/>
</dbReference>
<dbReference type="Gene3D" id="3.30.70.330">
    <property type="match status" value="1"/>
</dbReference>
<feature type="domain" description="RRM" evidence="2">
    <location>
        <begin position="2"/>
        <end position="48"/>
    </location>
</feature>
<dbReference type="EMBL" id="KZ503429">
    <property type="protein sequence ID" value="PKU64361.1"/>
    <property type="molecule type" value="Genomic_DNA"/>
</dbReference>
<dbReference type="InterPro" id="IPR000504">
    <property type="entry name" value="RRM_dom"/>
</dbReference>
<organism evidence="3 4">
    <name type="scientific">Dendrobium catenatum</name>
    <dbReference type="NCBI Taxonomy" id="906689"/>
    <lineage>
        <taxon>Eukaryota</taxon>
        <taxon>Viridiplantae</taxon>
        <taxon>Streptophyta</taxon>
        <taxon>Embryophyta</taxon>
        <taxon>Tracheophyta</taxon>
        <taxon>Spermatophyta</taxon>
        <taxon>Magnoliopsida</taxon>
        <taxon>Liliopsida</taxon>
        <taxon>Asparagales</taxon>
        <taxon>Orchidaceae</taxon>
        <taxon>Epidendroideae</taxon>
        <taxon>Malaxideae</taxon>
        <taxon>Dendrobiinae</taxon>
        <taxon>Dendrobium</taxon>
    </lineage>
</organism>
<dbReference type="AlphaFoldDB" id="A0A2I0VLT1"/>
<reference evidence="3 4" key="2">
    <citation type="journal article" date="2017" name="Nature">
        <title>The Apostasia genome and the evolution of orchids.</title>
        <authorList>
            <person name="Zhang G.Q."/>
            <person name="Liu K.W."/>
            <person name="Li Z."/>
            <person name="Lohaus R."/>
            <person name="Hsiao Y.Y."/>
            <person name="Niu S.C."/>
            <person name="Wang J.Y."/>
            <person name="Lin Y.C."/>
            <person name="Xu Q."/>
            <person name="Chen L.J."/>
            <person name="Yoshida K."/>
            <person name="Fujiwara S."/>
            <person name="Wang Z.W."/>
            <person name="Zhang Y.Q."/>
            <person name="Mitsuda N."/>
            <person name="Wang M."/>
            <person name="Liu G.H."/>
            <person name="Pecoraro L."/>
            <person name="Huang H.X."/>
            <person name="Xiao X.J."/>
            <person name="Lin M."/>
            <person name="Wu X.Y."/>
            <person name="Wu W.L."/>
            <person name="Chen Y.Y."/>
            <person name="Chang S.B."/>
            <person name="Sakamoto S."/>
            <person name="Ohme-Takagi M."/>
            <person name="Yagi M."/>
            <person name="Zeng S.J."/>
            <person name="Shen C.Y."/>
            <person name="Yeh C.M."/>
            <person name="Luo Y.B."/>
            <person name="Tsai W.C."/>
            <person name="Van de Peer Y."/>
            <person name="Liu Z.J."/>
        </authorList>
    </citation>
    <scope>NUCLEOTIDE SEQUENCE [LARGE SCALE GENOMIC DNA]</scope>
    <source>
        <tissue evidence="3">The whole plant</tissue>
    </source>
</reference>
<dbReference type="CDD" id="cd12247">
    <property type="entry name" value="RRM2_U1A_like"/>
    <property type="match status" value="1"/>
</dbReference>
<evidence type="ECO:0000256" key="1">
    <source>
        <dbReference type="ARBA" id="ARBA00022884"/>
    </source>
</evidence>
<keyword evidence="4" id="KW-1185">Reference proteome</keyword>
<sequence length="61" mass="6942">MMLQMLFCQYPGFKEVRTVETKPGIAFVEYGDEIQSTVSMQALQGFKMTAQNPMVISYAKK</sequence>
<reference evidence="3 4" key="1">
    <citation type="journal article" date="2016" name="Sci. Rep.">
        <title>The Dendrobium catenatum Lindl. genome sequence provides insights into polysaccharide synthase, floral development and adaptive evolution.</title>
        <authorList>
            <person name="Zhang G.Q."/>
            <person name="Xu Q."/>
            <person name="Bian C."/>
            <person name="Tsai W.C."/>
            <person name="Yeh C.M."/>
            <person name="Liu K.W."/>
            <person name="Yoshida K."/>
            <person name="Zhang L.S."/>
            <person name="Chang S.B."/>
            <person name="Chen F."/>
            <person name="Shi Y."/>
            <person name="Su Y.Y."/>
            <person name="Zhang Y.Q."/>
            <person name="Chen L.J."/>
            <person name="Yin Y."/>
            <person name="Lin M."/>
            <person name="Huang H."/>
            <person name="Deng H."/>
            <person name="Wang Z.W."/>
            <person name="Zhu S.L."/>
            <person name="Zhao X."/>
            <person name="Deng C."/>
            <person name="Niu S.C."/>
            <person name="Huang J."/>
            <person name="Wang M."/>
            <person name="Liu G.H."/>
            <person name="Yang H.J."/>
            <person name="Xiao X.J."/>
            <person name="Hsiao Y.Y."/>
            <person name="Wu W.L."/>
            <person name="Chen Y.Y."/>
            <person name="Mitsuda N."/>
            <person name="Ohme-Takagi M."/>
            <person name="Luo Y.B."/>
            <person name="Van de Peer Y."/>
            <person name="Liu Z.J."/>
        </authorList>
    </citation>
    <scope>NUCLEOTIDE SEQUENCE [LARGE SCALE GENOMIC DNA]</scope>
    <source>
        <tissue evidence="3">The whole plant</tissue>
    </source>
</reference>
<keyword evidence="1" id="KW-0694">RNA-binding</keyword>
<dbReference type="SUPFAM" id="SSF54928">
    <property type="entry name" value="RNA-binding domain, RBD"/>
    <property type="match status" value="1"/>
</dbReference>
<accession>A0A2I0VLT1</accession>
<dbReference type="GO" id="GO:1990904">
    <property type="term" value="C:ribonucleoprotein complex"/>
    <property type="evidence" value="ECO:0007669"/>
    <property type="project" value="UniProtKB-KW"/>
</dbReference>
<evidence type="ECO:0000313" key="4">
    <source>
        <dbReference type="Proteomes" id="UP000233837"/>
    </source>
</evidence>
<dbReference type="FunFam" id="3.30.70.330:FF:000029">
    <property type="entry name" value="U2 small nuclear ribonucleoprotein B"/>
    <property type="match status" value="1"/>
</dbReference>
<protein>
    <submittedName>
        <fullName evidence="3">U1 small nuclear ribonucleoprotein A</fullName>
    </submittedName>
</protein>
<evidence type="ECO:0000259" key="2">
    <source>
        <dbReference type="Pfam" id="PF00076"/>
    </source>
</evidence>
<evidence type="ECO:0000313" key="3">
    <source>
        <dbReference type="EMBL" id="PKU64361.1"/>
    </source>
</evidence>
<name>A0A2I0VLT1_9ASPA</name>
<dbReference type="Proteomes" id="UP000233837">
    <property type="component" value="Unassembled WGS sequence"/>
</dbReference>
<dbReference type="GO" id="GO:0003723">
    <property type="term" value="F:RNA binding"/>
    <property type="evidence" value="ECO:0007669"/>
    <property type="project" value="UniProtKB-KW"/>
</dbReference>